<evidence type="ECO:0000313" key="2">
    <source>
        <dbReference type="EMBL" id="NWX76903.1"/>
    </source>
</evidence>
<name>A0A7K6YZ59_ALCTO</name>
<evidence type="ECO:0000256" key="1">
    <source>
        <dbReference type="SAM" id="SignalP"/>
    </source>
</evidence>
<comment type="caution">
    <text evidence="2">The sequence shown here is derived from an EMBL/GenBank/DDBJ whole genome shotgun (WGS) entry which is preliminary data.</text>
</comment>
<reference evidence="2 3" key="1">
    <citation type="submission" date="2019-09" db="EMBL/GenBank/DDBJ databases">
        <title>Bird 10,000 Genomes (B10K) Project - Family phase.</title>
        <authorList>
            <person name="Zhang G."/>
        </authorList>
    </citation>
    <scope>NUCLEOTIDE SEQUENCE [LARGE SCALE GENOMIC DNA]</scope>
    <source>
        <strain evidence="2">OUT-0003</strain>
        <tissue evidence="2">Muscle</tissue>
    </source>
</reference>
<feature type="non-terminal residue" evidence="2">
    <location>
        <position position="1"/>
    </location>
</feature>
<feature type="non-terminal residue" evidence="2">
    <location>
        <position position="94"/>
    </location>
</feature>
<keyword evidence="3" id="KW-1185">Reference proteome</keyword>
<dbReference type="Proteomes" id="UP000536033">
    <property type="component" value="Unassembled WGS sequence"/>
</dbReference>
<feature type="signal peptide" evidence="1">
    <location>
        <begin position="1"/>
        <end position="21"/>
    </location>
</feature>
<dbReference type="AlphaFoldDB" id="A0A7K6YZ59"/>
<organism evidence="2 3">
    <name type="scientific">Alca torda</name>
    <name type="common">Razorbill</name>
    <dbReference type="NCBI Taxonomy" id="28689"/>
    <lineage>
        <taxon>Eukaryota</taxon>
        <taxon>Metazoa</taxon>
        <taxon>Chordata</taxon>
        <taxon>Craniata</taxon>
        <taxon>Vertebrata</taxon>
        <taxon>Euteleostomi</taxon>
        <taxon>Archelosauria</taxon>
        <taxon>Archosauria</taxon>
        <taxon>Dinosauria</taxon>
        <taxon>Saurischia</taxon>
        <taxon>Theropoda</taxon>
        <taxon>Coelurosauria</taxon>
        <taxon>Aves</taxon>
        <taxon>Neognathae</taxon>
        <taxon>Neoaves</taxon>
        <taxon>Charadriiformes</taxon>
        <taxon>Alcidae</taxon>
        <taxon>Alca</taxon>
    </lineage>
</organism>
<keyword evidence="1" id="KW-0732">Signal</keyword>
<gene>
    <name evidence="2" type="primary">Lrrc14</name>
    <name evidence="2" type="ORF">ALCTOR_R15067</name>
</gene>
<feature type="chain" id="PRO_5029495883" evidence="1">
    <location>
        <begin position="22"/>
        <end position="94"/>
    </location>
</feature>
<evidence type="ECO:0000313" key="3">
    <source>
        <dbReference type="Proteomes" id="UP000536033"/>
    </source>
</evidence>
<protein>
    <submittedName>
        <fullName evidence="2">LRC14 protein</fullName>
    </submittedName>
</protein>
<sequence>KASKLCVQAVILAVVAHLRRALEEPSRDASRCRLRVLDMTGLHDDGTDRGPEWMSLWSGTVALAKACLEVSKHQNECLKRGSKRHKGPSGVSAA</sequence>
<dbReference type="EMBL" id="VZSD01012699">
    <property type="protein sequence ID" value="NWX76903.1"/>
    <property type="molecule type" value="Genomic_DNA"/>
</dbReference>
<accession>A0A7K6YZ59</accession>
<proteinExistence type="predicted"/>